<dbReference type="Gene3D" id="3.30.2350.10">
    <property type="entry name" value="Pseudouridine synthase"/>
    <property type="match status" value="1"/>
</dbReference>
<organism evidence="11 12">
    <name type="scientific">Ewingella americana</name>
    <dbReference type="NCBI Taxonomy" id="41202"/>
    <lineage>
        <taxon>Bacteria</taxon>
        <taxon>Pseudomonadati</taxon>
        <taxon>Pseudomonadota</taxon>
        <taxon>Gammaproteobacteria</taxon>
        <taxon>Enterobacterales</taxon>
        <taxon>Yersiniaceae</taxon>
        <taxon>Ewingella</taxon>
    </lineage>
</organism>
<evidence type="ECO:0000313" key="11">
    <source>
        <dbReference type="EMBL" id="TPG60707.1"/>
    </source>
</evidence>
<comment type="catalytic activity">
    <reaction evidence="3">
        <text>uridine(65) in tRNA = pseudouridine(65) in tRNA</text>
        <dbReference type="Rhea" id="RHEA:42536"/>
        <dbReference type="Rhea" id="RHEA-COMP:10103"/>
        <dbReference type="Rhea" id="RHEA-COMP:10104"/>
        <dbReference type="ChEBI" id="CHEBI:65314"/>
        <dbReference type="ChEBI" id="CHEBI:65315"/>
        <dbReference type="EC" id="5.4.99.26"/>
    </reaction>
</comment>
<keyword evidence="2" id="KW-0413">Isomerase</keyword>
<dbReference type="InterPro" id="IPR050188">
    <property type="entry name" value="RluA_PseudoU_synthase"/>
</dbReference>
<evidence type="ECO:0000259" key="10">
    <source>
        <dbReference type="Pfam" id="PF00849"/>
    </source>
</evidence>
<evidence type="ECO:0000256" key="2">
    <source>
        <dbReference type="ARBA" id="ARBA00023235"/>
    </source>
</evidence>
<protein>
    <recommendedName>
        <fullName evidence="6">tRNA pseudouridine synthase C</fullName>
        <ecNumber evidence="5">5.4.99.26</ecNumber>
    </recommendedName>
    <alternativeName>
        <fullName evidence="8">tRNA pseudouridine(65) synthase</fullName>
    </alternativeName>
    <alternativeName>
        <fullName evidence="9">tRNA pseudouridylate synthase C</fullName>
    </alternativeName>
    <alternativeName>
        <fullName evidence="7">tRNA-uridine isomerase C</fullName>
    </alternativeName>
</protein>
<dbReference type="GO" id="GO:0000455">
    <property type="term" value="P:enzyme-directed rRNA pseudouridine synthesis"/>
    <property type="evidence" value="ECO:0007669"/>
    <property type="project" value="TreeGrafter"/>
</dbReference>
<dbReference type="GO" id="GO:0008033">
    <property type="term" value="P:tRNA processing"/>
    <property type="evidence" value="ECO:0007669"/>
    <property type="project" value="UniProtKB-KW"/>
</dbReference>
<dbReference type="Proteomes" id="UP000317663">
    <property type="component" value="Unassembled WGS sequence"/>
</dbReference>
<evidence type="ECO:0000256" key="4">
    <source>
        <dbReference type="ARBA" id="ARBA00037670"/>
    </source>
</evidence>
<evidence type="ECO:0000256" key="3">
    <source>
        <dbReference type="ARBA" id="ARBA00036607"/>
    </source>
</evidence>
<keyword evidence="12" id="KW-1185">Reference proteome</keyword>
<dbReference type="SUPFAM" id="SSF55120">
    <property type="entry name" value="Pseudouridine synthase"/>
    <property type="match status" value="1"/>
</dbReference>
<dbReference type="PROSITE" id="PS01129">
    <property type="entry name" value="PSI_RLU"/>
    <property type="match status" value="1"/>
</dbReference>
<evidence type="ECO:0000256" key="9">
    <source>
        <dbReference type="ARBA" id="ARBA00043049"/>
    </source>
</evidence>
<comment type="function">
    <text evidence="4">Responsible for synthesis of pseudouridine from uracil-65 in transfer RNAs.</text>
</comment>
<name>A0A502GEG6_9GAMM</name>
<evidence type="ECO:0000256" key="5">
    <source>
        <dbReference type="ARBA" id="ARBA00038943"/>
    </source>
</evidence>
<dbReference type="PANTHER" id="PTHR21600">
    <property type="entry name" value="MITOCHONDRIAL RNA PSEUDOURIDINE SYNTHASE"/>
    <property type="match status" value="1"/>
</dbReference>
<dbReference type="CDD" id="cd02563">
    <property type="entry name" value="PseudoU_synth_TruC"/>
    <property type="match status" value="1"/>
</dbReference>
<dbReference type="Pfam" id="PF00849">
    <property type="entry name" value="PseudoU_synth_2"/>
    <property type="match status" value="1"/>
</dbReference>
<feature type="domain" description="Pseudouridine synthase RsuA/RluA-like" evidence="10">
    <location>
        <begin position="10"/>
        <end position="170"/>
    </location>
</feature>
<dbReference type="GO" id="GO:0160149">
    <property type="term" value="F:tRNA pseudouridine(65) synthase activity"/>
    <property type="evidence" value="ECO:0007669"/>
    <property type="project" value="UniProtKB-EC"/>
</dbReference>
<gene>
    <name evidence="11" type="primary">truC</name>
    <name evidence="11" type="ORF">EAH77_13905</name>
</gene>
<proteinExistence type="predicted"/>
<dbReference type="FunFam" id="3.30.2350.10:FF:000008">
    <property type="entry name" value="tRNA pseudouridine synthase C"/>
    <property type="match status" value="1"/>
</dbReference>
<accession>A0A502GEG6</accession>
<evidence type="ECO:0000256" key="8">
    <source>
        <dbReference type="ARBA" id="ARBA00041975"/>
    </source>
</evidence>
<dbReference type="OrthoDB" id="9785808at2"/>
<evidence type="ECO:0000256" key="6">
    <source>
        <dbReference type="ARBA" id="ARBA00040675"/>
    </source>
</evidence>
<dbReference type="PANTHER" id="PTHR21600:SF56">
    <property type="entry name" value="TRNA PSEUDOURIDINE SYNTHASE C"/>
    <property type="match status" value="1"/>
</dbReference>
<keyword evidence="1" id="KW-0819">tRNA processing</keyword>
<dbReference type="GO" id="GO:0003723">
    <property type="term" value="F:RNA binding"/>
    <property type="evidence" value="ECO:0007669"/>
    <property type="project" value="InterPro"/>
</dbReference>
<sequence length="258" mass="29249">MLEILYQDEHLVAVNKPAGMLVHRSWLDSHETVFVMQTLRDQIGQHVFTVHRLDKPTSGVLLMALSSDVARLMSQQLENHQMTKVYHAVVRGYVPEDGTVDYALTEEQDKIADKFASADKAPQPAVSHYRVLAQVEMPVSVGPYDTARYSLVELKPETGRKHQLRRHMSHLRHPILGDSRHGDLKQNRGMVEHFSCPGLMLHASHMQLPHPVTGEMLDLTAKWDDRWQHLVQQFGWLGRIPELESVGFAAGCGQDQDS</sequence>
<comment type="caution">
    <text evidence="11">The sequence shown here is derived from an EMBL/GenBank/DDBJ whole genome shotgun (WGS) entry which is preliminary data.</text>
</comment>
<dbReference type="InterPro" id="IPR006145">
    <property type="entry name" value="PsdUridine_synth_RsuA/RluA"/>
</dbReference>
<dbReference type="AlphaFoldDB" id="A0A502GEG6"/>
<dbReference type="RefSeq" id="WP_140473396.1">
    <property type="nucleotide sequence ID" value="NZ_RCZD01000007.1"/>
</dbReference>
<dbReference type="EMBL" id="RCZD01000007">
    <property type="protein sequence ID" value="TPG60707.1"/>
    <property type="molecule type" value="Genomic_DNA"/>
</dbReference>
<evidence type="ECO:0000313" key="12">
    <source>
        <dbReference type="Proteomes" id="UP000317663"/>
    </source>
</evidence>
<dbReference type="NCBIfam" id="NF008321">
    <property type="entry name" value="PRK11112.1"/>
    <property type="match status" value="1"/>
</dbReference>
<reference evidence="11 12" key="1">
    <citation type="journal article" date="2019" name="Environ. Microbiol.">
        <title>Species interactions and distinct microbial communities in high Arctic permafrost affected cryosols are associated with the CH4 and CO2 gas fluxes.</title>
        <authorList>
            <person name="Altshuler I."/>
            <person name="Hamel J."/>
            <person name="Turney S."/>
            <person name="Magnuson E."/>
            <person name="Levesque R."/>
            <person name="Greer C."/>
            <person name="Whyte L.G."/>
        </authorList>
    </citation>
    <scope>NUCLEOTIDE SEQUENCE [LARGE SCALE GENOMIC DNA]</scope>
    <source>
        <strain evidence="11 12">E4</strain>
    </source>
</reference>
<evidence type="ECO:0000256" key="1">
    <source>
        <dbReference type="ARBA" id="ARBA00022694"/>
    </source>
</evidence>
<dbReference type="InterPro" id="IPR020103">
    <property type="entry name" value="PsdUridine_synth_cat_dom_sf"/>
</dbReference>
<evidence type="ECO:0000256" key="7">
    <source>
        <dbReference type="ARBA" id="ARBA00041803"/>
    </source>
</evidence>
<dbReference type="EC" id="5.4.99.26" evidence="5"/>
<dbReference type="InterPro" id="IPR006224">
    <property type="entry name" value="PsdUridine_synth_RluA-like_CS"/>
</dbReference>